<feature type="compositionally biased region" description="Basic and acidic residues" evidence="1">
    <location>
        <begin position="424"/>
        <end position="457"/>
    </location>
</feature>
<dbReference type="AlphaFoldDB" id="A0A2A9ML52"/>
<comment type="caution">
    <text evidence="2">The sequence shown here is derived from an EMBL/GenBank/DDBJ whole genome shotgun (WGS) entry which is preliminary data.</text>
</comment>
<evidence type="ECO:0000313" key="3">
    <source>
        <dbReference type="Proteomes" id="UP000224006"/>
    </source>
</evidence>
<dbReference type="OrthoDB" id="333114at2759"/>
<organism evidence="2 3">
    <name type="scientific">Besnoitia besnoiti</name>
    <name type="common">Apicomplexan protozoan</name>
    <dbReference type="NCBI Taxonomy" id="94643"/>
    <lineage>
        <taxon>Eukaryota</taxon>
        <taxon>Sar</taxon>
        <taxon>Alveolata</taxon>
        <taxon>Apicomplexa</taxon>
        <taxon>Conoidasida</taxon>
        <taxon>Coccidia</taxon>
        <taxon>Eucoccidiorida</taxon>
        <taxon>Eimeriorina</taxon>
        <taxon>Sarcocystidae</taxon>
        <taxon>Besnoitia</taxon>
    </lineage>
</organism>
<feature type="region of interest" description="Disordered" evidence="1">
    <location>
        <begin position="394"/>
        <end position="480"/>
    </location>
</feature>
<dbReference type="RefSeq" id="XP_029222708.1">
    <property type="nucleotide sequence ID" value="XM_029359795.1"/>
</dbReference>
<sequence length="480" mass="50656">MSQPTPRSPPQGSVSAASEGSRSPPQASSGPHQNSGKAIFCQDVPASVAVFPSSGARPSAAPSGAQTGAPAVTVTVAPAPSAGVLSTTAPITYVSGSQTGDSARPYPLVFVDPPSVSSLQYPVSPATSSSSLSRTVQWARTSAAASSTGTPLRTDAELLLKPMAQAPVYRKQEASAAPSTSDTHYYRVPCPVTAYGAPSGAPGAETVTTRFISTSAEAAAMPALGVPTTTAVSRACVMREEPHYTESAGDRLLLPMREVDQFTSNCTVSEPAYDLGQAVEVRTVPTRRRRRKMRGCGDCAFCRDCAIPFMDTLATCMSALLLPYAGNPTGSLVQPDAHAYYQTGYYGLPQTPAGPTVDTICMDCGDIVGSEKVDELMFVDMVSKGDLSSYTAMKRRTEEEESGKIPLPAFAYAPPRSPPSKKANKSEASDEDKWERRARESENRRGREFAYPKDDSGRVALPAFKLEEKEKKGGKGNKGS</sequence>
<dbReference type="EMBL" id="NWUJ01000001">
    <property type="protein sequence ID" value="PFH38699.1"/>
    <property type="molecule type" value="Genomic_DNA"/>
</dbReference>
<dbReference type="GeneID" id="40306103"/>
<dbReference type="KEGG" id="bbes:BESB_010410"/>
<dbReference type="VEuPathDB" id="ToxoDB:BESB_010410"/>
<feature type="region of interest" description="Disordered" evidence="1">
    <location>
        <begin position="1"/>
        <end position="39"/>
    </location>
</feature>
<evidence type="ECO:0000256" key="1">
    <source>
        <dbReference type="SAM" id="MobiDB-lite"/>
    </source>
</evidence>
<dbReference type="Proteomes" id="UP000224006">
    <property type="component" value="Chromosome I"/>
</dbReference>
<proteinExistence type="predicted"/>
<accession>A0A2A9ML52</accession>
<evidence type="ECO:0000313" key="2">
    <source>
        <dbReference type="EMBL" id="PFH38699.1"/>
    </source>
</evidence>
<protein>
    <submittedName>
        <fullName evidence="2">Uncharacterized protein</fullName>
    </submittedName>
</protein>
<name>A0A2A9ML52_BESBE</name>
<gene>
    <name evidence="2" type="ORF">BESB_010410</name>
</gene>
<feature type="compositionally biased region" description="Polar residues" evidence="1">
    <location>
        <begin position="1"/>
        <end position="36"/>
    </location>
</feature>
<reference evidence="2 3" key="1">
    <citation type="submission" date="2017-09" db="EMBL/GenBank/DDBJ databases">
        <title>Genome sequencing of Besnoitia besnoiti strain Bb-Ger1.</title>
        <authorList>
            <person name="Schares G."/>
            <person name="Venepally P."/>
            <person name="Lorenzi H.A."/>
        </authorList>
    </citation>
    <scope>NUCLEOTIDE SEQUENCE [LARGE SCALE GENOMIC DNA]</scope>
    <source>
        <strain evidence="2 3">Bb-Ger1</strain>
    </source>
</reference>
<keyword evidence="3" id="KW-1185">Reference proteome</keyword>